<dbReference type="RefSeq" id="WP_106330930.1">
    <property type="nucleotide sequence ID" value="NZ_BOMO01000163.1"/>
</dbReference>
<evidence type="ECO:0000313" key="1">
    <source>
        <dbReference type="EMBL" id="PRX07364.1"/>
    </source>
</evidence>
<dbReference type="EMBL" id="PVMZ01000042">
    <property type="protein sequence ID" value="PRX07364.1"/>
    <property type="molecule type" value="Genomic_DNA"/>
</dbReference>
<dbReference type="AlphaFoldDB" id="A0A2T0JIF3"/>
<keyword evidence="2" id="KW-1185">Reference proteome</keyword>
<sequence>MHLISPADERLDALHAALDAARALKPDGMGLVGYGIAELRDGDGRTKQLVPFRNLITDAGDLYIAGKVIVGIAPASPSAPTAANGMKLGTGGTAVAKSGAGGALVTYLTASNVAFDATYPQTANLGGGLGVNSVYRTTWAAGVATNSAITEVAIVNDQASNATSTAGNTYSRALITTVNKGASDSLQITWNWKALGA</sequence>
<dbReference type="Proteomes" id="UP000239415">
    <property type="component" value="Unassembled WGS sequence"/>
</dbReference>
<reference evidence="1 2" key="1">
    <citation type="submission" date="2018-03" db="EMBL/GenBank/DDBJ databases">
        <title>Genomic Encyclopedia of Archaeal and Bacterial Type Strains, Phase II (KMG-II): from individual species to whole genera.</title>
        <authorList>
            <person name="Goeker M."/>
        </authorList>
    </citation>
    <scope>NUCLEOTIDE SEQUENCE [LARGE SCALE GENOMIC DNA]</scope>
    <source>
        <strain evidence="1 2">DSM 43146</strain>
    </source>
</reference>
<dbReference type="OrthoDB" id="5206293at2"/>
<organism evidence="1 2">
    <name type="scientific">Actinoplanes italicus</name>
    <dbReference type="NCBI Taxonomy" id="113567"/>
    <lineage>
        <taxon>Bacteria</taxon>
        <taxon>Bacillati</taxon>
        <taxon>Actinomycetota</taxon>
        <taxon>Actinomycetes</taxon>
        <taxon>Micromonosporales</taxon>
        <taxon>Micromonosporaceae</taxon>
        <taxon>Actinoplanes</taxon>
    </lineage>
</organism>
<proteinExistence type="predicted"/>
<protein>
    <submittedName>
        <fullName evidence="1">Uncharacterized protein</fullName>
    </submittedName>
</protein>
<evidence type="ECO:0000313" key="2">
    <source>
        <dbReference type="Proteomes" id="UP000239415"/>
    </source>
</evidence>
<comment type="caution">
    <text evidence="1">The sequence shown here is derived from an EMBL/GenBank/DDBJ whole genome shotgun (WGS) entry which is preliminary data.</text>
</comment>
<gene>
    <name evidence="1" type="ORF">CLV67_14239</name>
</gene>
<name>A0A2T0JIF3_9ACTN</name>
<accession>A0A2T0JIF3</accession>